<evidence type="ECO:0000313" key="2">
    <source>
        <dbReference type="EMBL" id="RAJ97871.1"/>
    </source>
</evidence>
<dbReference type="Proteomes" id="UP000248790">
    <property type="component" value="Unassembled WGS sequence"/>
</dbReference>
<gene>
    <name evidence="2" type="ORF">LX87_02777</name>
</gene>
<dbReference type="Pfam" id="PF12771">
    <property type="entry name" value="SusD-like_2"/>
    <property type="match status" value="1"/>
</dbReference>
<proteinExistence type="predicted"/>
<dbReference type="InterPro" id="IPR011990">
    <property type="entry name" value="TPR-like_helical_dom_sf"/>
</dbReference>
<dbReference type="SUPFAM" id="SSF48452">
    <property type="entry name" value="TPR-like"/>
    <property type="match status" value="1"/>
</dbReference>
<comment type="caution">
    <text evidence="2">The sequence shown here is derived from an EMBL/GenBank/DDBJ whole genome shotgun (WGS) entry which is preliminary data.</text>
</comment>
<accession>A0A327WXA6</accession>
<dbReference type="AlphaFoldDB" id="A0A327WXA6"/>
<feature type="signal peptide" evidence="1">
    <location>
        <begin position="1"/>
        <end position="20"/>
    </location>
</feature>
<reference evidence="2 3" key="1">
    <citation type="submission" date="2018-06" db="EMBL/GenBank/DDBJ databases">
        <title>Genomic Encyclopedia of Archaeal and Bacterial Type Strains, Phase II (KMG-II): from individual species to whole genera.</title>
        <authorList>
            <person name="Goeker M."/>
        </authorList>
    </citation>
    <scope>NUCLEOTIDE SEQUENCE [LARGE SCALE GENOMIC DNA]</scope>
    <source>
        <strain evidence="2 3">DSM 21851</strain>
    </source>
</reference>
<sequence length="509" mass="55925">MKLKSIFVFAFLALVGTACKESFLDINTNPNTLPTASPSFVLTNALNTTTTNMLAVNETGEYWSGHWSQGNGYIISTTTFAYQFTNGDFNYWDSYYDNLQDYQFVIDNADANNQKYLKGPAKVMKAMMFQQLVDLYGNVPYTEALKGGTVLAPKFDDQKAIYESLITLLDEAIADLKANPFASAFTGSDIVFRGNTTKWAQFANSLKMRILIRQARVTGREAYIKTEINKIVTEGSGFITGEDVGAGGSFFYLATAGKLNPVYDRWGYDANGAKRALNNYPRLTQFLINSLKASGDTLRMKRIAYANSGENGSAPGTSNLPEISANYTGTPFGVSSGYLPANTTSLGPSLIVKGEYNRPFIIMTAAEVQFLLAEAKQRYSDVTLPNTAKAYFEEGIVQSFRAFGANVAGAAAYKGSKINNYDWDASTDKLAAIAIQKWIALTNFSGLESWTEYRRTNLPATPQSIQVPDDDKRPVRLFYPNTEAGSNSANVGAQGTVDVFSTRLFWDVD</sequence>
<keyword evidence="1" id="KW-0732">Signal</keyword>
<feature type="chain" id="PRO_5016445990" evidence="1">
    <location>
        <begin position="21"/>
        <end position="509"/>
    </location>
</feature>
<name>A0A327WXA6_LARAB</name>
<dbReference type="EMBL" id="QLMC01000003">
    <property type="protein sequence ID" value="RAJ97871.1"/>
    <property type="molecule type" value="Genomic_DNA"/>
</dbReference>
<dbReference type="Gene3D" id="1.25.40.390">
    <property type="match status" value="1"/>
</dbReference>
<evidence type="ECO:0000313" key="3">
    <source>
        <dbReference type="Proteomes" id="UP000248790"/>
    </source>
</evidence>
<keyword evidence="3" id="KW-1185">Reference proteome</keyword>
<evidence type="ECO:0000256" key="1">
    <source>
        <dbReference type="SAM" id="SignalP"/>
    </source>
</evidence>
<organism evidence="2 3">
    <name type="scientific">Larkinella arboricola</name>
    <dbReference type="NCBI Taxonomy" id="643671"/>
    <lineage>
        <taxon>Bacteria</taxon>
        <taxon>Pseudomonadati</taxon>
        <taxon>Bacteroidota</taxon>
        <taxon>Cytophagia</taxon>
        <taxon>Cytophagales</taxon>
        <taxon>Spirosomataceae</taxon>
        <taxon>Larkinella</taxon>
    </lineage>
</organism>
<dbReference type="RefSeq" id="WP_111628826.1">
    <property type="nucleotide sequence ID" value="NZ_QLMC01000003.1"/>
</dbReference>
<dbReference type="PROSITE" id="PS51257">
    <property type="entry name" value="PROKAR_LIPOPROTEIN"/>
    <property type="match status" value="1"/>
</dbReference>
<protein>
    <submittedName>
        <fullName evidence="2">SusD-like starch-binding protein associating with outer membrane</fullName>
    </submittedName>
</protein>
<dbReference type="OrthoDB" id="614457at2"/>
<dbReference type="InterPro" id="IPR041662">
    <property type="entry name" value="SusD-like_2"/>
</dbReference>